<dbReference type="PANTHER" id="PTHR39605">
    <property type="entry name" value="MAJOR FACILITATOR SUPERFAMILY (MFS) PROFILE DOMAIN-CONTAINING PROTEIN"/>
    <property type="match status" value="1"/>
</dbReference>
<accession>A0A9Q0BEA1</accession>
<keyword evidence="3" id="KW-1185">Reference proteome</keyword>
<name>A0A9Q0BEA1_9HYPO</name>
<sequence>MDTVSTYSFGNLAWLSTQAVPLIIWPSSIGALLRVEDATTSSLEAYFARSLGFALLALGLIVVLLSGAVPLGSKVDVPQNGLSPYASAALTITVLHHTAAASYAYSRYAWTGQTGFILGTLGSSFFAALGLYCIMFAGDQAMISRYHKFDQGTSGFPFKNKESYRSKKKAL</sequence>
<dbReference type="Proteomes" id="UP001055219">
    <property type="component" value="Unassembled WGS sequence"/>
</dbReference>
<feature type="transmembrane region" description="Helical" evidence="1">
    <location>
        <begin position="53"/>
        <end position="73"/>
    </location>
</feature>
<dbReference type="RefSeq" id="XP_051363083.1">
    <property type="nucleotide sequence ID" value="XM_051505647.1"/>
</dbReference>
<keyword evidence="1" id="KW-1133">Transmembrane helix</keyword>
<feature type="transmembrane region" description="Helical" evidence="1">
    <location>
        <begin position="117"/>
        <end position="138"/>
    </location>
</feature>
<dbReference type="OrthoDB" id="2550114at2759"/>
<feature type="transmembrane region" description="Helical" evidence="1">
    <location>
        <begin position="85"/>
        <end position="105"/>
    </location>
</feature>
<keyword evidence="1" id="KW-0472">Membrane</keyword>
<comment type="caution">
    <text evidence="2">The sequence shown here is derived from an EMBL/GenBank/DDBJ whole genome shotgun (WGS) entry which is preliminary data.</text>
</comment>
<reference evidence="2" key="2">
    <citation type="submission" date="2022-07" db="EMBL/GenBank/DDBJ databases">
        <authorList>
            <person name="Goncalves M.F.M."/>
            <person name="Hilario S."/>
            <person name="Van De Peer Y."/>
            <person name="Esteves A.C."/>
            <person name="Alves A."/>
        </authorList>
    </citation>
    <scope>NUCLEOTIDE SEQUENCE</scope>
    <source>
        <strain evidence="2">MUM 19.33</strain>
    </source>
</reference>
<evidence type="ECO:0000313" key="2">
    <source>
        <dbReference type="EMBL" id="KAI6782227.1"/>
    </source>
</evidence>
<evidence type="ECO:0000313" key="3">
    <source>
        <dbReference type="Proteomes" id="UP001055219"/>
    </source>
</evidence>
<gene>
    <name evidence="2" type="ORF">J7T54_002464</name>
</gene>
<feature type="transmembrane region" description="Helical" evidence="1">
    <location>
        <begin position="12"/>
        <end position="33"/>
    </location>
</feature>
<dbReference type="EMBL" id="JAGIXG020000015">
    <property type="protein sequence ID" value="KAI6782227.1"/>
    <property type="molecule type" value="Genomic_DNA"/>
</dbReference>
<protein>
    <submittedName>
        <fullName evidence="2">Uncharacterized protein</fullName>
    </submittedName>
</protein>
<reference evidence="2" key="1">
    <citation type="journal article" date="2021" name="J Fungi (Basel)">
        <title>Genomic and Metabolomic Analyses of the Marine Fungus Emericellopsis cladophorae: Insights into Saltwater Adaptability Mechanisms and Its Biosynthetic Potential.</title>
        <authorList>
            <person name="Goncalves M.F.M."/>
            <person name="Hilario S."/>
            <person name="Van de Peer Y."/>
            <person name="Esteves A.C."/>
            <person name="Alves A."/>
        </authorList>
    </citation>
    <scope>NUCLEOTIDE SEQUENCE</scope>
    <source>
        <strain evidence="2">MUM 19.33</strain>
    </source>
</reference>
<dbReference type="GeneID" id="75828976"/>
<dbReference type="AlphaFoldDB" id="A0A9Q0BEA1"/>
<organism evidence="2 3">
    <name type="scientific">Emericellopsis cladophorae</name>
    <dbReference type="NCBI Taxonomy" id="2686198"/>
    <lineage>
        <taxon>Eukaryota</taxon>
        <taxon>Fungi</taxon>
        <taxon>Dikarya</taxon>
        <taxon>Ascomycota</taxon>
        <taxon>Pezizomycotina</taxon>
        <taxon>Sordariomycetes</taxon>
        <taxon>Hypocreomycetidae</taxon>
        <taxon>Hypocreales</taxon>
        <taxon>Bionectriaceae</taxon>
        <taxon>Emericellopsis</taxon>
    </lineage>
</organism>
<proteinExistence type="predicted"/>
<keyword evidence="1" id="KW-0812">Transmembrane</keyword>
<dbReference type="PANTHER" id="PTHR39605:SF1">
    <property type="entry name" value="MAJOR FACILITATOR SUPERFAMILY (MFS) PROFILE DOMAIN-CONTAINING PROTEIN"/>
    <property type="match status" value="1"/>
</dbReference>
<evidence type="ECO:0000256" key="1">
    <source>
        <dbReference type="SAM" id="Phobius"/>
    </source>
</evidence>